<keyword evidence="2" id="KW-1185">Reference proteome</keyword>
<dbReference type="EMBL" id="BGPR01000780">
    <property type="protein sequence ID" value="GBM35251.1"/>
    <property type="molecule type" value="Genomic_DNA"/>
</dbReference>
<name>A0A4Y2F2C0_ARAVE</name>
<gene>
    <name evidence="1" type="ORF">AVEN_45519_1</name>
</gene>
<proteinExistence type="predicted"/>
<organism evidence="1 2">
    <name type="scientific">Araneus ventricosus</name>
    <name type="common">Orbweaver spider</name>
    <name type="synonym">Epeira ventricosa</name>
    <dbReference type="NCBI Taxonomy" id="182803"/>
    <lineage>
        <taxon>Eukaryota</taxon>
        <taxon>Metazoa</taxon>
        <taxon>Ecdysozoa</taxon>
        <taxon>Arthropoda</taxon>
        <taxon>Chelicerata</taxon>
        <taxon>Arachnida</taxon>
        <taxon>Araneae</taxon>
        <taxon>Araneomorphae</taxon>
        <taxon>Entelegynae</taxon>
        <taxon>Araneoidea</taxon>
        <taxon>Araneidae</taxon>
        <taxon>Araneus</taxon>
    </lineage>
</organism>
<reference evidence="1 2" key="1">
    <citation type="journal article" date="2019" name="Sci. Rep.">
        <title>Orb-weaving spider Araneus ventricosus genome elucidates the spidroin gene catalogue.</title>
        <authorList>
            <person name="Kono N."/>
            <person name="Nakamura H."/>
            <person name="Ohtoshi R."/>
            <person name="Moran D.A.P."/>
            <person name="Shinohara A."/>
            <person name="Yoshida Y."/>
            <person name="Fujiwara M."/>
            <person name="Mori M."/>
            <person name="Tomita M."/>
            <person name="Arakawa K."/>
        </authorList>
    </citation>
    <scope>NUCLEOTIDE SEQUENCE [LARGE SCALE GENOMIC DNA]</scope>
</reference>
<evidence type="ECO:0000313" key="1">
    <source>
        <dbReference type="EMBL" id="GBM35251.1"/>
    </source>
</evidence>
<comment type="caution">
    <text evidence="1">The sequence shown here is derived from an EMBL/GenBank/DDBJ whole genome shotgun (WGS) entry which is preliminary data.</text>
</comment>
<protein>
    <submittedName>
        <fullName evidence="1">Uncharacterized protein</fullName>
    </submittedName>
</protein>
<accession>A0A4Y2F2C0</accession>
<evidence type="ECO:0000313" key="2">
    <source>
        <dbReference type="Proteomes" id="UP000499080"/>
    </source>
</evidence>
<dbReference type="Proteomes" id="UP000499080">
    <property type="component" value="Unassembled WGS sequence"/>
</dbReference>
<sequence>MAPLPLRHFLMASTHSGCSSIRICSPLALVPPIVAPFPLEFVQFSALLPLCSLLFFSNCFPLFSYETFLFRLLALFSQFSHLASSPHSLVSNLPSFCRRHFEILATELSYTGFSRLQQKKKLSIPRTISCE</sequence>
<dbReference type="AlphaFoldDB" id="A0A4Y2F2C0"/>